<dbReference type="PANTHER" id="PTHR46558:SF11">
    <property type="entry name" value="HTH-TYPE TRANSCRIPTIONAL REGULATOR XRE"/>
    <property type="match status" value="1"/>
</dbReference>
<evidence type="ECO:0000259" key="3">
    <source>
        <dbReference type="PROSITE" id="PS50943"/>
    </source>
</evidence>
<reference evidence="4" key="1">
    <citation type="submission" date="2022-01" db="EMBL/GenBank/DDBJ databases">
        <title>Collection of gut derived symbiotic bacterial strains cultured from healthy donors.</title>
        <authorList>
            <person name="Lin H."/>
            <person name="Kohout C."/>
            <person name="Waligurski E."/>
            <person name="Pamer E.G."/>
        </authorList>
    </citation>
    <scope>NUCLEOTIDE SEQUENCE</scope>
    <source>
        <strain evidence="4">DFI.6.55</strain>
    </source>
</reference>
<dbReference type="Gene3D" id="1.10.260.40">
    <property type="entry name" value="lambda repressor-like DNA-binding domains"/>
    <property type="match status" value="1"/>
</dbReference>
<accession>A0AAW5BYE3</accession>
<feature type="compositionally biased region" description="Low complexity" evidence="2">
    <location>
        <begin position="125"/>
        <end position="134"/>
    </location>
</feature>
<keyword evidence="1" id="KW-0238">DNA-binding</keyword>
<feature type="compositionally biased region" description="Polar residues" evidence="2">
    <location>
        <begin position="135"/>
        <end position="148"/>
    </location>
</feature>
<dbReference type="Proteomes" id="UP001299608">
    <property type="component" value="Unassembled WGS sequence"/>
</dbReference>
<dbReference type="PROSITE" id="PS50943">
    <property type="entry name" value="HTH_CROC1"/>
    <property type="match status" value="1"/>
</dbReference>
<evidence type="ECO:0000256" key="1">
    <source>
        <dbReference type="ARBA" id="ARBA00023125"/>
    </source>
</evidence>
<sequence length="148" mass="16528">MDETKMVGIRIKNRRNELHLTQKDIYNSTGISTGNLSEIERGNVLPSSKALVSLSKLLQTSIDWILTGEYSKLDSSLKFDTYDSKNEYQLHLSESEELIIYMMRDLSIENQNEVKNFIRSKLAASAKSGLSSVSTNGKESTEDASVSA</sequence>
<dbReference type="EMBL" id="JAKNGE010000011">
    <property type="protein sequence ID" value="MCG4745839.1"/>
    <property type="molecule type" value="Genomic_DNA"/>
</dbReference>
<dbReference type="SMART" id="SM00530">
    <property type="entry name" value="HTH_XRE"/>
    <property type="match status" value="1"/>
</dbReference>
<feature type="domain" description="HTH cro/C1-type" evidence="3">
    <location>
        <begin position="11"/>
        <end position="65"/>
    </location>
</feature>
<evidence type="ECO:0000256" key="2">
    <source>
        <dbReference type="SAM" id="MobiDB-lite"/>
    </source>
</evidence>
<dbReference type="PANTHER" id="PTHR46558">
    <property type="entry name" value="TRACRIPTIONAL REGULATORY PROTEIN-RELATED-RELATED"/>
    <property type="match status" value="1"/>
</dbReference>
<evidence type="ECO:0000313" key="5">
    <source>
        <dbReference type="Proteomes" id="UP001299608"/>
    </source>
</evidence>
<dbReference type="AlphaFoldDB" id="A0AAW5BYE3"/>
<protein>
    <submittedName>
        <fullName evidence="4">Helix-turn-helix domain-containing protein</fullName>
    </submittedName>
</protein>
<name>A0AAW5BYE3_9FIRM</name>
<dbReference type="GO" id="GO:0003677">
    <property type="term" value="F:DNA binding"/>
    <property type="evidence" value="ECO:0007669"/>
    <property type="project" value="UniProtKB-KW"/>
</dbReference>
<feature type="region of interest" description="Disordered" evidence="2">
    <location>
        <begin position="125"/>
        <end position="148"/>
    </location>
</feature>
<dbReference type="SUPFAM" id="SSF47413">
    <property type="entry name" value="lambda repressor-like DNA-binding domains"/>
    <property type="match status" value="1"/>
</dbReference>
<dbReference type="Pfam" id="PF01381">
    <property type="entry name" value="HTH_3"/>
    <property type="match status" value="1"/>
</dbReference>
<dbReference type="RefSeq" id="WP_238053534.1">
    <property type="nucleotide sequence ID" value="NZ_JAKNGE010000011.1"/>
</dbReference>
<dbReference type="CDD" id="cd00093">
    <property type="entry name" value="HTH_XRE"/>
    <property type="match status" value="1"/>
</dbReference>
<dbReference type="InterPro" id="IPR010982">
    <property type="entry name" value="Lambda_DNA-bd_dom_sf"/>
</dbReference>
<dbReference type="InterPro" id="IPR001387">
    <property type="entry name" value="Cro/C1-type_HTH"/>
</dbReference>
<comment type="caution">
    <text evidence="4">The sequence shown here is derived from an EMBL/GenBank/DDBJ whole genome shotgun (WGS) entry which is preliminary data.</text>
</comment>
<gene>
    <name evidence="4" type="ORF">L0N08_10490</name>
</gene>
<evidence type="ECO:0000313" key="4">
    <source>
        <dbReference type="EMBL" id="MCG4745839.1"/>
    </source>
</evidence>
<proteinExistence type="predicted"/>
<organism evidence="4 5">
    <name type="scientific">Enterocloster aldenensis</name>
    <dbReference type="NCBI Taxonomy" id="358742"/>
    <lineage>
        <taxon>Bacteria</taxon>
        <taxon>Bacillati</taxon>
        <taxon>Bacillota</taxon>
        <taxon>Clostridia</taxon>
        <taxon>Lachnospirales</taxon>
        <taxon>Lachnospiraceae</taxon>
        <taxon>Enterocloster</taxon>
    </lineage>
</organism>